<protein>
    <recommendedName>
        <fullName evidence="14">Alanine--tRNA ligase</fullName>
        <ecNumber evidence="14">6.1.1.7</ecNumber>
    </recommendedName>
    <alternativeName>
        <fullName evidence="14">Alanyl-tRNA synthetase</fullName>
        <shortName evidence="14">AlaRS</shortName>
    </alternativeName>
</protein>
<dbReference type="InterPro" id="IPR018162">
    <property type="entry name" value="Ala-tRNA-ligase_IIc_anticod-bd"/>
</dbReference>
<dbReference type="GO" id="GO:0002161">
    <property type="term" value="F:aminoacyl-tRNA deacylase activity"/>
    <property type="evidence" value="ECO:0007669"/>
    <property type="project" value="TreeGrafter"/>
</dbReference>
<evidence type="ECO:0000256" key="8">
    <source>
        <dbReference type="ARBA" id="ARBA00022840"/>
    </source>
</evidence>
<dbReference type="SUPFAM" id="SSF50447">
    <property type="entry name" value="Translation proteins"/>
    <property type="match status" value="1"/>
</dbReference>
<dbReference type="FunFam" id="3.30.930.10:FF:000004">
    <property type="entry name" value="Alanine--tRNA ligase"/>
    <property type="match status" value="1"/>
</dbReference>
<dbReference type="GO" id="GO:0005524">
    <property type="term" value="F:ATP binding"/>
    <property type="evidence" value="ECO:0007669"/>
    <property type="project" value="UniProtKB-UniRule"/>
</dbReference>
<dbReference type="InterPro" id="IPR050058">
    <property type="entry name" value="Ala-tRNA_ligase"/>
</dbReference>
<evidence type="ECO:0000256" key="3">
    <source>
        <dbReference type="ARBA" id="ARBA00022555"/>
    </source>
</evidence>
<proteinExistence type="inferred from homology"/>
<dbReference type="InterPro" id="IPR018163">
    <property type="entry name" value="Thr/Ala-tRNA-synth_IIc_edit"/>
</dbReference>
<dbReference type="PANTHER" id="PTHR11777">
    <property type="entry name" value="ALANYL-TRNA SYNTHETASE"/>
    <property type="match status" value="1"/>
</dbReference>
<reference evidence="18" key="1">
    <citation type="submission" date="2021-03" db="EMBL/GenBank/DDBJ databases">
        <title>Alkalibacter marinus sp. nov., isolated from tidal flat sediment.</title>
        <authorList>
            <person name="Namirimu T."/>
            <person name="Yang J.-A."/>
            <person name="Yang S.-H."/>
            <person name="Kim Y.-J."/>
            <person name="Kwon K.K."/>
        </authorList>
    </citation>
    <scope>NUCLEOTIDE SEQUENCE</scope>
    <source>
        <strain evidence="18">ES005</strain>
    </source>
</reference>
<dbReference type="InterPro" id="IPR045864">
    <property type="entry name" value="aa-tRNA-synth_II/BPL/LPL"/>
</dbReference>
<dbReference type="InterPro" id="IPR023033">
    <property type="entry name" value="Ala_tRNA_ligase_euk/bac"/>
</dbReference>
<dbReference type="SUPFAM" id="SSF101353">
    <property type="entry name" value="Putative anticodon-binding domain of alanyl-tRNA synthetase (AlaRS)"/>
    <property type="match status" value="1"/>
</dbReference>
<dbReference type="FunFam" id="3.30.54.20:FF:000001">
    <property type="entry name" value="Alanine--tRNA ligase"/>
    <property type="match status" value="1"/>
</dbReference>
<dbReference type="RefSeq" id="WP_207300007.1">
    <property type="nucleotide sequence ID" value="NZ_CP071444.1"/>
</dbReference>
<evidence type="ECO:0000259" key="17">
    <source>
        <dbReference type="PROSITE" id="PS50860"/>
    </source>
</evidence>
<dbReference type="PANTHER" id="PTHR11777:SF9">
    <property type="entry name" value="ALANINE--TRNA LIGASE, CYTOPLASMIC"/>
    <property type="match status" value="1"/>
</dbReference>
<dbReference type="Gene3D" id="3.30.980.10">
    <property type="entry name" value="Threonyl-trna Synthetase, Chain A, domain 2"/>
    <property type="match status" value="1"/>
</dbReference>
<evidence type="ECO:0000256" key="4">
    <source>
        <dbReference type="ARBA" id="ARBA00022598"/>
    </source>
</evidence>
<dbReference type="GO" id="GO:0004813">
    <property type="term" value="F:alanine-tRNA ligase activity"/>
    <property type="evidence" value="ECO:0007669"/>
    <property type="project" value="UniProtKB-UniRule"/>
</dbReference>
<organism evidence="18 19">
    <name type="scientific">Alkalibacter rhizosphaerae</name>
    <dbReference type="NCBI Taxonomy" id="2815577"/>
    <lineage>
        <taxon>Bacteria</taxon>
        <taxon>Bacillati</taxon>
        <taxon>Bacillota</taxon>
        <taxon>Clostridia</taxon>
        <taxon>Eubacteriales</taxon>
        <taxon>Eubacteriaceae</taxon>
        <taxon>Alkalibacter</taxon>
    </lineage>
</organism>
<dbReference type="CDD" id="cd00673">
    <property type="entry name" value="AlaRS_core"/>
    <property type="match status" value="1"/>
</dbReference>
<keyword evidence="14" id="KW-0963">Cytoplasm</keyword>
<keyword evidence="5 14" id="KW-0479">Metal-binding</keyword>
<dbReference type="Gene3D" id="6.10.250.550">
    <property type="match status" value="1"/>
</dbReference>
<feature type="binding site" evidence="14">
    <location>
        <position position="672"/>
    </location>
    <ligand>
        <name>Zn(2+)</name>
        <dbReference type="ChEBI" id="CHEBI:29105"/>
    </ligand>
</feature>
<comment type="domain">
    <text evidence="14">Consists of three domains; the N-terminal catalytic domain, the editing domain and the C-terminal C-Ala domain. The editing domain removes incorrectly charged amino acids, while the C-Ala domain, along with tRNA(Ala), serves as a bridge to cooperatively bring together the editing and aminoacylation centers thus stimulating deacylation of misacylated tRNAs.</text>
</comment>
<dbReference type="FunFam" id="3.30.980.10:FF:000004">
    <property type="entry name" value="Alanine--tRNA ligase, cytoplasmic"/>
    <property type="match status" value="1"/>
</dbReference>
<keyword evidence="7 14" id="KW-0862">Zinc</keyword>
<feature type="region of interest" description="Disordered" evidence="16">
    <location>
        <begin position="840"/>
        <end position="860"/>
    </location>
</feature>
<evidence type="ECO:0000313" key="19">
    <source>
        <dbReference type="Proteomes" id="UP000663499"/>
    </source>
</evidence>
<dbReference type="InterPro" id="IPR009000">
    <property type="entry name" value="Transl_B-barrel_sf"/>
</dbReference>
<dbReference type="Pfam" id="PF07973">
    <property type="entry name" value="tRNA_SAD"/>
    <property type="match status" value="1"/>
</dbReference>
<dbReference type="EC" id="6.1.1.7" evidence="14"/>
<dbReference type="GO" id="GO:0140096">
    <property type="term" value="F:catalytic activity, acting on a protein"/>
    <property type="evidence" value="ECO:0007669"/>
    <property type="project" value="UniProtKB-ARBA"/>
</dbReference>
<evidence type="ECO:0000256" key="14">
    <source>
        <dbReference type="HAMAP-Rule" id="MF_00036"/>
    </source>
</evidence>
<dbReference type="KEGG" id="alka:J0B03_00825"/>
<feature type="coiled-coil region" evidence="15">
    <location>
        <begin position="360"/>
        <end position="387"/>
    </location>
</feature>
<dbReference type="Pfam" id="PF02272">
    <property type="entry name" value="DHHA1"/>
    <property type="match status" value="1"/>
</dbReference>
<dbReference type="Gene3D" id="3.30.54.20">
    <property type="match status" value="1"/>
</dbReference>
<name>A0A974XF88_9FIRM</name>
<dbReference type="AlphaFoldDB" id="A0A974XF88"/>
<dbReference type="GO" id="GO:0008270">
    <property type="term" value="F:zinc ion binding"/>
    <property type="evidence" value="ECO:0007669"/>
    <property type="project" value="UniProtKB-UniRule"/>
</dbReference>
<dbReference type="FunFam" id="2.40.30.130:FF:000001">
    <property type="entry name" value="Alanine--tRNA ligase"/>
    <property type="match status" value="1"/>
</dbReference>
<feature type="binding site" evidence="14">
    <location>
        <position position="566"/>
    </location>
    <ligand>
        <name>Zn(2+)</name>
        <dbReference type="ChEBI" id="CHEBI:29105"/>
    </ligand>
</feature>
<comment type="function">
    <text evidence="12 14">Catalyzes the attachment of alanine to tRNA(Ala) in a two-step reaction: alanine is first activated by ATP to form Ala-AMP and then transferred to the acceptor end of tRNA(Ala). Also edits incorrectly charged Ser-tRNA(Ala) and Gly-tRNA(Ala) via its editing domain.</text>
</comment>
<dbReference type="GO" id="GO:0016740">
    <property type="term" value="F:transferase activity"/>
    <property type="evidence" value="ECO:0007669"/>
    <property type="project" value="UniProtKB-ARBA"/>
</dbReference>
<dbReference type="SMART" id="SM00863">
    <property type="entry name" value="tRNA_SAD"/>
    <property type="match status" value="1"/>
</dbReference>
<keyword evidence="8 14" id="KW-0067">ATP-binding</keyword>
<dbReference type="FunFam" id="3.10.310.40:FF:000001">
    <property type="entry name" value="Alanine--tRNA ligase"/>
    <property type="match status" value="1"/>
</dbReference>
<dbReference type="Gene3D" id="3.30.930.10">
    <property type="entry name" value="Bira Bifunctional Protein, Domain 2"/>
    <property type="match status" value="1"/>
</dbReference>
<feature type="binding site" evidence="14">
    <location>
        <position position="668"/>
    </location>
    <ligand>
        <name>Zn(2+)</name>
        <dbReference type="ChEBI" id="CHEBI:29105"/>
    </ligand>
</feature>
<accession>A0A974XF88</accession>
<evidence type="ECO:0000256" key="1">
    <source>
        <dbReference type="ARBA" id="ARBA00004496"/>
    </source>
</evidence>
<comment type="cofactor">
    <cofactor evidence="14">
        <name>Zn(2+)</name>
        <dbReference type="ChEBI" id="CHEBI:29105"/>
    </cofactor>
    <text evidence="14">Binds 1 zinc ion per subunit.</text>
</comment>
<dbReference type="EMBL" id="CP071444">
    <property type="protein sequence ID" value="QSX08666.1"/>
    <property type="molecule type" value="Genomic_DNA"/>
</dbReference>
<feature type="binding site" evidence="14">
    <location>
        <position position="570"/>
    </location>
    <ligand>
        <name>Zn(2+)</name>
        <dbReference type="ChEBI" id="CHEBI:29105"/>
    </ligand>
</feature>
<dbReference type="SUPFAM" id="SSF55681">
    <property type="entry name" value="Class II aaRS and biotin synthetases"/>
    <property type="match status" value="1"/>
</dbReference>
<keyword evidence="3 14" id="KW-0820">tRNA-binding</keyword>
<keyword evidence="6 14" id="KW-0547">Nucleotide-binding</keyword>
<dbReference type="InterPro" id="IPR003156">
    <property type="entry name" value="DHHA1_dom"/>
</dbReference>
<evidence type="ECO:0000256" key="10">
    <source>
        <dbReference type="ARBA" id="ARBA00022917"/>
    </source>
</evidence>
<comment type="similarity">
    <text evidence="2 14">Belongs to the class-II aminoacyl-tRNA synthetase family.</text>
</comment>
<feature type="domain" description="Alanyl-transfer RNA synthetases family profile" evidence="17">
    <location>
        <begin position="4"/>
        <end position="711"/>
    </location>
</feature>
<evidence type="ECO:0000256" key="12">
    <source>
        <dbReference type="ARBA" id="ARBA00024779"/>
    </source>
</evidence>
<dbReference type="InterPro" id="IPR012947">
    <property type="entry name" value="tRNA_SAD"/>
</dbReference>
<comment type="subcellular location">
    <subcellularLocation>
        <location evidence="1 14">Cytoplasm</location>
    </subcellularLocation>
</comment>
<dbReference type="NCBIfam" id="TIGR00344">
    <property type="entry name" value="alaS"/>
    <property type="match status" value="1"/>
</dbReference>
<evidence type="ECO:0000256" key="6">
    <source>
        <dbReference type="ARBA" id="ARBA00022741"/>
    </source>
</evidence>
<sequence>MKTMGLNEIREKYLEFFESKDHLRKQSAPLVPINDNSLLLINSGMAPLKPYFTGDEIPPSKRMTTCQKCIRTPDIDNVGKTARHGTFFEMLGNFSFGDYFKEEAIKWAWEFVTEVMEIPEDKMYVSIYEEDDEAYDIWHKIVGLAPDRIVRLGKADNFWEHGLGPCGPCSEIYFDRGEDHGCGNPDCAVGCECDRYIEFWNLVFTQYDKDGEGNYHPLANPNIDTGMGLERMATIMQDVGTIFEVDTIRHVLDTVCGLAGIQYKDDVKNDISIRVITDHIRSVSFMIGDGVLPSNEGRGYVLRRLLRRAARHGKLLGIEGTFLSQLSREVKKTSGEAYPELVEKEETIAKIIRLEEEKFQETIDQGLMILEEEMEKLKKEEKDILSGETAFRLYDTFGFPLDLTRDILEESGMDVDEDTFHEEMKKQKERARKARSDKDNNAWGDDLFTHLTEDTLTEFVGYQTLEATGKILGMVVDGQPVQDAREGQQVLFVMDTTPFYAESGGQVGDIGTVEHDECKIQVDDCKKGSLGRHIHHGTVVEGSIRVNDMVRARVDEIHRMSVARNHTATHLLHKALKEVLGDHVEQAGSLVDSKRFRFDFHHFEKLTKEELEDVESRVNKAIRRALEVEKFETDIQKARELGAVALFGEKYGETVRVVRIADYSMELCGGTHLDNISQIGLFKIVSENGIAAGVRRIEGVTGVNTLEYVAGLEGQVRQTAVLLKSNPEHVNQRIEELFSTIKSLEKEIQGLKQQLNKNASEDFLSKAVDIHGISFLAASVQGYEMDDIRDLADGLRDKTQGVVLIAGEKDGKVHIVAMGTKEAVSQGFHAGKLAKEVAATTGGGGGGRPDMAQAGGKDPSKIQEALETGKSVLEKMLVK</sequence>
<dbReference type="InterPro" id="IPR018164">
    <property type="entry name" value="Ala-tRNA-synth_IIc_N"/>
</dbReference>
<evidence type="ECO:0000313" key="18">
    <source>
        <dbReference type="EMBL" id="QSX08666.1"/>
    </source>
</evidence>
<keyword evidence="10 14" id="KW-0648">Protein biosynthesis</keyword>
<dbReference type="HAMAP" id="MF_00036_B">
    <property type="entry name" value="Ala_tRNA_synth_B"/>
    <property type="match status" value="1"/>
</dbReference>
<dbReference type="GO" id="GO:0006419">
    <property type="term" value="P:alanyl-tRNA aminoacylation"/>
    <property type="evidence" value="ECO:0007669"/>
    <property type="project" value="UniProtKB-UniRule"/>
</dbReference>
<evidence type="ECO:0000256" key="7">
    <source>
        <dbReference type="ARBA" id="ARBA00022833"/>
    </source>
</evidence>
<feature type="coiled-coil region" evidence="15">
    <location>
        <begin position="734"/>
        <end position="761"/>
    </location>
</feature>
<evidence type="ECO:0000256" key="9">
    <source>
        <dbReference type="ARBA" id="ARBA00022884"/>
    </source>
</evidence>
<dbReference type="GO" id="GO:0005829">
    <property type="term" value="C:cytosol"/>
    <property type="evidence" value="ECO:0007669"/>
    <property type="project" value="TreeGrafter"/>
</dbReference>
<dbReference type="GO" id="GO:0000049">
    <property type="term" value="F:tRNA binding"/>
    <property type="evidence" value="ECO:0007669"/>
    <property type="project" value="UniProtKB-KW"/>
</dbReference>
<comment type="catalytic activity">
    <reaction evidence="13 14">
        <text>tRNA(Ala) + L-alanine + ATP = L-alanyl-tRNA(Ala) + AMP + diphosphate</text>
        <dbReference type="Rhea" id="RHEA:12540"/>
        <dbReference type="Rhea" id="RHEA-COMP:9657"/>
        <dbReference type="Rhea" id="RHEA-COMP:9923"/>
        <dbReference type="ChEBI" id="CHEBI:30616"/>
        <dbReference type="ChEBI" id="CHEBI:33019"/>
        <dbReference type="ChEBI" id="CHEBI:57972"/>
        <dbReference type="ChEBI" id="CHEBI:78442"/>
        <dbReference type="ChEBI" id="CHEBI:78497"/>
        <dbReference type="ChEBI" id="CHEBI:456215"/>
        <dbReference type="EC" id="6.1.1.7"/>
    </reaction>
</comment>
<dbReference type="Pfam" id="PF01411">
    <property type="entry name" value="tRNA-synt_2c"/>
    <property type="match status" value="1"/>
</dbReference>
<keyword evidence="4 14" id="KW-0436">Ligase</keyword>
<dbReference type="InterPro" id="IPR002318">
    <property type="entry name" value="Ala-tRNA-lgiase_IIc"/>
</dbReference>
<gene>
    <name evidence="14 18" type="primary">alaS</name>
    <name evidence="18" type="ORF">J0B03_00825</name>
</gene>
<dbReference type="PROSITE" id="PS50860">
    <property type="entry name" value="AA_TRNA_LIGASE_II_ALA"/>
    <property type="match status" value="1"/>
</dbReference>
<dbReference type="PRINTS" id="PR00980">
    <property type="entry name" value="TRNASYNTHALA"/>
</dbReference>
<dbReference type="Gene3D" id="3.10.310.40">
    <property type="match status" value="1"/>
</dbReference>
<evidence type="ECO:0000256" key="5">
    <source>
        <dbReference type="ARBA" id="ARBA00022723"/>
    </source>
</evidence>
<evidence type="ECO:0000256" key="13">
    <source>
        <dbReference type="ARBA" id="ARBA00048300"/>
    </source>
</evidence>
<evidence type="ECO:0000256" key="11">
    <source>
        <dbReference type="ARBA" id="ARBA00023146"/>
    </source>
</evidence>
<keyword evidence="9 14" id="KW-0694">RNA-binding</keyword>
<dbReference type="Gene3D" id="2.40.30.130">
    <property type="match status" value="1"/>
</dbReference>
<evidence type="ECO:0000256" key="16">
    <source>
        <dbReference type="SAM" id="MobiDB-lite"/>
    </source>
</evidence>
<dbReference type="SUPFAM" id="SSF55186">
    <property type="entry name" value="ThrRS/AlaRS common domain"/>
    <property type="match status" value="1"/>
</dbReference>
<keyword evidence="19" id="KW-1185">Reference proteome</keyword>
<evidence type="ECO:0000256" key="2">
    <source>
        <dbReference type="ARBA" id="ARBA00008226"/>
    </source>
</evidence>
<dbReference type="InterPro" id="IPR018165">
    <property type="entry name" value="Ala-tRNA-synth_IIc_core"/>
</dbReference>
<keyword evidence="15" id="KW-0175">Coiled coil</keyword>
<keyword evidence="11 14" id="KW-0030">Aminoacyl-tRNA synthetase</keyword>
<dbReference type="Proteomes" id="UP000663499">
    <property type="component" value="Chromosome"/>
</dbReference>
<evidence type="ECO:0000256" key="15">
    <source>
        <dbReference type="SAM" id="Coils"/>
    </source>
</evidence>